<evidence type="ECO:0000256" key="3">
    <source>
        <dbReference type="ARBA" id="ARBA00022692"/>
    </source>
</evidence>
<feature type="transmembrane region" description="Helical" evidence="7">
    <location>
        <begin position="109"/>
        <end position="128"/>
    </location>
</feature>
<evidence type="ECO:0000313" key="9">
    <source>
        <dbReference type="Proteomes" id="UP000006640"/>
    </source>
</evidence>
<evidence type="ECO:0000256" key="2">
    <source>
        <dbReference type="ARBA" id="ARBA00022475"/>
    </source>
</evidence>
<evidence type="ECO:0000256" key="7">
    <source>
        <dbReference type="SAM" id="Phobius"/>
    </source>
</evidence>
<protein>
    <submittedName>
        <fullName evidence="8">Uncharacterized protein</fullName>
    </submittedName>
</protein>
<feature type="region of interest" description="Disordered" evidence="6">
    <location>
        <begin position="292"/>
        <end position="320"/>
    </location>
</feature>
<feature type="transmembrane region" description="Helical" evidence="7">
    <location>
        <begin position="186"/>
        <end position="206"/>
    </location>
</feature>
<accession>D6Y5X0</accession>
<feature type="transmembrane region" description="Helical" evidence="7">
    <location>
        <begin position="260"/>
        <end position="286"/>
    </location>
</feature>
<dbReference type="HOGENOM" id="CLU_064500_0_0_11"/>
<feature type="transmembrane region" description="Helical" evidence="7">
    <location>
        <begin position="218"/>
        <end position="240"/>
    </location>
</feature>
<proteinExistence type="predicted"/>
<keyword evidence="4 7" id="KW-1133">Transmembrane helix</keyword>
<gene>
    <name evidence="8" type="ordered locus">Tbis_0741</name>
</gene>
<evidence type="ECO:0000256" key="1">
    <source>
        <dbReference type="ARBA" id="ARBA00004651"/>
    </source>
</evidence>
<dbReference type="KEGG" id="tbi:Tbis_0741"/>
<organism evidence="8 9">
    <name type="scientific">Thermobispora bispora (strain ATCC 19993 / DSM 43833 / CBS 139.67 / JCM 10125 / KCTC 9307 / NBRC 14880 / R51)</name>
    <dbReference type="NCBI Taxonomy" id="469371"/>
    <lineage>
        <taxon>Bacteria</taxon>
        <taxon>Bacillati</taxon>
        <taxon>Actinomycetota</taxon>
        <taxon>Actinomycetes</taxon>
        <taxon>Streptosporangiales</taxon>
        <taxon>Streptosporangiaceae</taxon>
        <taxon>Thermobispora</taxon>
    </lineage>
</organism>
<dbReference type="InterPro" id="IPR022791">
    <property type="entry name" value="L-PG_synthase/AglD"/>
</dbReference>
<sequence length="320" mass="33356">MVRALLVLAALGFLGYGLARNRSETVAALAQLSWWSVAVSFAAVLAGLGLMLVAWRDILAGLGSPLPLPVAARVLFVGQLGKYIPGTVWSFAAMIELAREHGAPPRRTFGATTLGLAASLGCALLLAAATLSRQIAREGWWLLALIPMILIGLHPRVLTWGLNLALRILRREALDRVLSGADMAKALAWTMLGWLVYGVHLWVLVADMRPGGVSLYPIAAGAYALAWATGILTVVIPAGIGVREGAMVLALSPVLGTSQALVVAVVSRVVFSAADAAWAAIGFLWARSVPAPKARPREPLGSSHGGKPGDGTPSPGSPVP</sequence>
<reference evidence="8 9" key="1">
    <citation type="submission" date="2010-01" db="EMBL/GenBank/DDBJ databases">
        <title>The complete genome of Thermobispora bispora DSM 43833.</title>
        <authorList>
            <consortium name="US DOE Joint Genome Institute (JGI-PGF)"/>
            <person name="Lucas S."/>
            <person name="Copeland A."/>
            <person name="Lapidus A."/>
            <person name="Glavina del Rio T."/>
            <person name="Dalin E."/>
            <person name="Tice H."/>
            <person name="Bruce D."/>
            <person name="Goodwin L."/>
            <person name="Pitluck S."/>
            <person name="Kyrpides N."/>
            <person name="Mavromatis K."/>
            <person name="Ivanova N."/>
            <person name="Mikhailova N."/>
            <person name="Chertkov O."/>
            <person name="Brettin T."/>
            <person name="Detter J.C."/>
            <person name="Han C."/>
            <person name="Larimer F."/>
            <person name="Land M."/>
            <person name="Hauser L."/>
            <person name="Markowitz V."/>
            <person name="Cheng J.-F."/>
            <person name="Hugenholtz P."/>
            <person name="Woyke T."/>
            <person name="Wu D."/>
            <person name="Jando M."/>
            <person name="Schneider S."/>
            <person name="Klenk H.-P."/>
            <person name="Eisen J.A."/>
        </authorList>
    </citation>
    <scope>NUCLEOTIDE SEQUENCE [LARGE SCALE GENOMIC DNA]</scope>
    <source>
        <strain evidence="9">ATCC 19993 / DSM 43833 / CBS 139.67 / JCM 10125 / KCTC 9307 / NBRC 14880 / R51</strain>
    </source>
</reference>
<dbReference type="Pfam" id="PF03706">
    <property type="entry name" value="LPG_synthase_TM"/>
    <property type="match status" value="1"/>
</dbReference>
<keyword evidence="2" id="KW-1003">Cell membrane</keyword>
<evidence type="ECO:0000256" key="4">
    <source>
        <dbReference type="ARBA" id="ARBA00022989"/>
    </source>
</evidence>
<comment type="subcellular location">
    <subcellularLocation>
        <location evidence="1">Cell membrane</location>
        <topology evidence="1">Multi-pass membrane protein</topology>
    </subcellularLocation>
</comment>
<dbReference type="Proteomes" id="UP000006640">
    <property type="component" value="Chromosome"/>
</dbReference>
<feature type="transmembrane region" description="Helical" evidence="7">
    <location>
        <begin position="66"/>
        <end position="84"/>
    </location>
</feature>
<keyword evidence="3 7" id="KW-0812">Transmembrane</keyword>
<dbReference type="STRING" id="469371.Tbis_0741"/>
<name>D6Y5X0_THEBD</name>
<feature type="transmembrane region" description="Helical" evidence="7">
    <location>
        <begin position="140"/>
        <end position="166"/>
    </location>
</feature>
<keyword evidence="5 7" id="KW-0472">Membrane</keyword>
<dbReference type="eggNOG" id="COG0392">
    <property type="taxonomic scope" value="Bacteria"/>
</dbReference>
<evidence type="ECO:0000256" key="6">
    <source>
        <dbReference type="SAM" id="MobiDB-lite"/>
    </source>
</evidence>
<evidence type="ECO:0000256" key="5">
    <source>
        <dbReference type="ARBA" id="ARBA00023136"/>
    </source>
</evidence>
<dbReference type="EMBL" id="CP001874">
    <property type="protein sequence ID" value="ADG87466.1"/>
    <property type="molecule type" value="Genomic_DNA"/>
</dbReference>
<evidence type="ECO:0000313" key="8">
    <source>
        <dbReference type="EMBL" id="ADG87466.1"/>
    </source>
</evidence>
<keyword evidence="9" id="KW-1185">Reference proteome</keyword>
<feature type="transmembrane region" description="Helical" evidence="7">
    <location>
        <begin position="35"/>
        <end position="54"/>
    </location>
</feature>
<dbReference type="GO" id="GO:0005886">
    <property type="term" value="C:plasma membrane"/>
    <property type="evidence" value="ECO:0007669"/>
    <property type="project" value="UniProtKB-SubCell"/>
</dbReference>
<dbReference type="AlphaFoldDB" id="D6Y5X0"/>